<feature type="active site" description="Proton donor" evidence="1">
    <location>
        <position position="131"/>
    </location>
</feature>
<dbReference type="EMBL" id="JAUYVH010000004">
    <property type="protein sequence ID" value="MDQ9170601.1"/>
    <property type="molecule type" value="Genomic_DNA"/>
</dbReference>
<name>A0ABU1BRG5_9BURK</name>
<dbReference type="PANTHER" id="PTHR43617">
    <property type="entry name" value="L-AMINO ACID N-ACETYLTRANSFERASE"/>
    <property type="match status" value="1"/>
</dbReference>
<proteinExistence type="inferred from homology"/>
<dbReference type="RefSeq" id="WP_338436531.1">
    <property type="nucleotide sequence ID" value="NZ_JAUYVH010000004.1"/>
</dbReference>
<dbReference type="Pfam" id="PF00583">
    <property type="entry name" value="Acetyltransf_1"/>
    <property type="match status" value="1"/>
</dbReference>
<keyword evidence="3" id="KW-0687">Ribonucleoprotein</keyword>
<dbReference type="CDD" id="cd04301">
    <property type="entry name" value="NAT_SF"/>
    <property type="match status" value="1"/>
</dbReference>
<dbReference type="InterPro" id="IPR006464">
    <property type="entry name" value="AcTrfase_RimI/Ard1"/>
</dbReference>
<sequence length="163" mass="18261">MSSVPTRSTDSFAPASMKLEPLRVSDLNAVISIEYAVYPFPWTRGNFTDSIESGYEAWVVHDVSGAVVGYFLMMLAIDEAHLLNITVRSDLQGRGIGRFLLEKAMDIARQNEMQSLLLEVRPSNQRALSVYQKAGFAIIGSRKNYYPAPDNKREDALVMKLEL</sequence>
<comment type="caution">
    <text evidence="1">Lacks conserved residue(s) required for the propagation of feature annotation.</text>
</comment>
<dbReference type="GO" id="GO:0008999">
    <property type="term" value="F:protein-N-terminal-alanine acetyltransferase activity"/>
    <property type="evidence" value="ECO:0007669"/>
    <property type="project" value="UniProtKB-EC"/>
</dbReference>
<evidence type="ECO:0000313" key="3">
    <source>
        <dbReference type="EMBL" id="MDQ9170601.1"/>
    </source>
</evidence>
<keyword evidence="1 3" id="KW-0012">Acyltransferase</keyword>
<comment type="catalytic activity">
    <reaction evidence="1">
        <text>N-terminal L-alanyl-[ribosomal protein bS18] + acetyl-CoA = N-terminal N(alpha)-acetyl-L-alanyl-[ribosomal protein bS18] + CoA + H(+)</text>
        <dbReference type="Rhea" id="RHEA:43756"/>
        <dbReference type="Rhea" id="RHEA-COMP:10676"/>
        <dbReference type="Rhea" id="RHEA-COMP:10677"/>
        <dbReference type="ChEBI" id="CHEBI:15378"/>
        <dbReference type="ChEBI" id="CHEBI:57287"/>
        <dbReference type="ChEBI" id="CHEBI:57288"/>
        <dbReference type="ChEBI" id="CHEBI:64718"/>
        <dbReference type="ChEBI" id="CHEBI:83683"/>
        <dbReference type="EC" id="2.3.1.266"/>
    </reaction>
</comment>
<feature type="active site" description="Proton acceptor" evidence="1">
    <location>
        <position position="119"/>
    </location>
</feature>
<dbReference type="PANTHER" id="PTHR43617:SF35">
    <property type="entry name" value="[RIBOSOMAL PROTEIN BS18]-ALANINE N-ACETYLTRANSFERASE"/>
    <property type="match status" value="1"/>
</dbReference>
<gene>
    <name evidence="1 3" type="primary">rimI</name>
    <name evidence="3" type="ORF">Q8A64_09280</name>
</gene>
<evidence type="ECO:0000313" key="4">
    <source>
        <dbReference type="Proteomes" id="UP001225596"/>
    </source>
</evidence>
<comment type="subcellular location">
    <subcellularLocation>
        <location evidence="1">Cytoplasm</location>
    </subcellularLocation>
</comment>
<feature type="binding site" evidence="1">
    <location>
        <position position="124"/>
    </location>
    <ligand>
        <name>acetyl-CoA</name>
        <dbReference type="ChEBI" id="CHEBI:57288"/>
    </ligand>
</feature>
<accession>A0ABU1BRG5</accession>
<dbReference type="InterPro" id="IPR016181">
    <property type="entry name" value="Acyl_CoA_acyltransferase"/>
</dbReference>
<keyword evidence="4" id="KW-1185">Reference proteome</keyword>
<comment type="caution">
    <text evidence="3">The sequence shown here is derived from an EMBL/GenBank/DDBJ whole genome shotgun (WGS) entry which is preliminary data.</text>
</comment>
<evidence type="ECO:0000256" key="1">
    <source>
        <dbReference type="HAMAP-Rule" id="MF_02210"/>
    </source>
</evidence>
<dbReference type="Proteomes" id="UP001225596">
    <property type="component" value="Unassembled WGS sequence"/>
</dbReference>
<dbReference type="PROSITE" id="PS51186">
    <property type="entry name" value="GNAT"/>
    <property type="match status" value="1"/>
</dbReference>
<comment type="function">
    <text evidence="1">Acetylates the N-terminal alanine of ribosomal protein bS18.</text>
</comment>
<dbReference type="HAMAP" id="MF_02210">
    <property type="entry name" value="RimI"/>
    <property type="match status" value="1"/>
</dbReference>
<dbReference type="NCBIfam" id="TIGR01575">
    <property type="entry name" value="rimI"/>
    <property type="match status" value="1"/>
</dbReference>
<dbReference type="InterPro" id="IPR000182">
    <property type="entry name" value="GNAT_dom"/>
</dbReference>
<keyword evidence="3" id="KW-0689">Ribosomal protein</keyword>
<dbReference type="SUPFAM" id="SSF55729">
    <property type="entry name" value="Acyl-CoA N-acyltransferases (Nat)"/>
    <property type="match status" value="1"/>
</dbReference>
<evidence type="ECO:0000259" key="2">
    <source>
        <dbReference type="PROSITE" id="PS51186"/>
    </source>
</evidence>
<dbReference type="EC" id="2.3.1.266" evidence="1"/>
<keyword evidence="1 3" id="KW-0808">Transferase</keyword>
<feature type="domain" description="N-acetyltransferase" evidence="2">
    <location>
        <begin position="17"/>
        <end position="163"/>
    </location>
</feature>
<dbReference type="Gene3D" id="3.40.630.30">
    <property type="match status" value="1"/>
</dbReference>
<organism evidence="3 4">
    <name type="scientific">Keguizhuia sedimenti</name>
    <dbReference type="NCBI Taxonomy" id="3064264"/>
    <lineage>
        <taxon>Bacteria</taxon>
        <taxon>Pseudomonadati</taxon>
        <taxon>Pseudomonadota</taxon>
        <taxon>Betaproteobacteria</taxon>
        <taxon>Burkholderiales</taxon>
        <taxon>Oxalobacteraceae</taxon>
        <taxon>Keguizhuia</taxon>
    </lineage>
</organism>
<dbReference type="InterPro" id="IPR050276">
    <property type="entry name" value="MshD_Acetyltransferase"/>
</dbReference>
<dbReference type="GO" id="GO:0005840">
    <property type="term" value="C:ribosome"/>
    <property type="evidence" value="ECO:0007669"/>
    <property type="project" value="UniProtKB-KW"/>
</dbReference>
<comment type="similarity">
    <text evidence="1">Belongs to the acetyltransferase family. RimI subfamily.</text>
</comment>
<dbReference type="InterPro" id="IPR043690">
    <property type="entry name" value="RimI"/>
</dbReference>
<protein>
    <recommendedName>
        <fullName evidence="1">[Ribosomal protein bS18]-alanine N-acetyltransferase</fullName>
        <ecNumber evidence="1">2.3.1.266</ecNumber>
    </recommendedName>
</protein>
<reference evidence="3 4" key="1">
    <citation type="submission" date="2023-08" db="EMBL/GenBank/DDBJ databases">
        <title>Oxalobacteraceae gen .nov., isolated from river sludge outside the plant.</title>
        <authorList>
            <person name="Zhao S.Y."/>
        </authorList>
    </citation>
    <scope>NUCLEOTIDE SEQUENCE [LARGE SCALE GENOMIC DNA]</scope>
    <source>
        <strain evidence="3 4">R-40</strain>
    </source>
</reference>
<keyword evidence="1" id="KW-0963">Cytoplasm</keyword>